<dbReference type="PANTHER" id="PTHR12469">
    <property type="entry name" value="PROTEIN EMI5 HOMOLOG, MITOCHONDRIAL"/>
    <property type="match status" value="1"/>
</dbReference>
<dbReference type="InterPro" id="IPR036714">
    <property type="entry name" value="SDH_sf"/>
</dbReference>
<organism evidence="5 6">
    <name type="scientific">Holothuria leucospilota</name>
    <name type="common">Black long sea cucumber</name>
    <name type="synonym">Mertensiothuria leucospilota</name>
    <dbReference type="NCBI Taxonomy" id="206669"/>
    <lineage>
        <taxon>Eukaryota</taxon>
        <taxon>Metazoa</taxon>
        <taxon>Echinodermata</taxon>
        <taxon>Eleutherozoa</taxon>
        <taxon>Echinozoa</taxon>
        <taxon>Holothuroidea</taxon>
        <taxon>Aspidochirotacea</taxon>
        <taxon>Aspidochirotida</taxon>
        <taxon>Holothuriidae</taxon>
        <taxon>Holothuria</taxon>
    </lineage>
</organism>
<accession>A0A9Q1H1W0</accession>
<comment type="subunit">
    <text evidence="4">Interacts with the flavoprotein subunit within the SDH catalytic dimer.</text>
</comment>
<evidence type="ECO:0000256" key="3">
    <source>
        <dbReference type="ARBA" id="ARBA00023186"/>
    </source>
</evidence>
<dbReference type="Pfam" id="PF03937">
    <property type="entry name" value="Sdh5"/>
    <property type="match status" value="1"/>
</dbReference>
<keyword evidence="2 4" id="KW-0496">Mitochondrion</keyword>
<dbReference type="GO" id="GO:0006121">
    <property type="term" value="P:mitochondrial electron transport, succinate to ubiquinone"/>
    <property type="evidence" value="ECO:0007669"/>
    <property type="project" value="UniProtKB-UniRule"/>
</dbReference>
<dbReference type="Proteomes" id="UP001152320">
    <property type="component" value="Chromosome 13"/>
</dbReference>
<evidence type="ECO:0000256" key="1">
    <source>
        <dbReference type="ARBA" id="ARBA00004305"/>
    </source>
</evidence>
<gene>
    <name evidence="5" type="ORF">HOLleu_26866</name>
</gene>
<dbReference type="SUPFAM" id="SSF109910">
    <property type="entry name" value="YgfY-like"/>
    <property type="match status" value="1"/>
</dbReference>
<sequence length="162" mass="18784">MSVCFKMAASIRRLISPGSGLKSQCQQLAQLIRTQTAFTCSVRWSSSEVKEPPIPDWEKPKDEPLERTKARLLYQSRKRGMSENGLLLSNFANQFLNTFTEDQVHQYDILINKPNNDWDIFNWATGNKPTPPEYDNEIMKLLKEFVSNPHMESRLRQPDLQP</sequence>
<comment type="caution">
    <text evidence="5">The sequence shown here is derived from an EMBL/GenBank/DDBJ whole genome shotgun (WGS) entry which is preliminary data.</text>
</comment>
<keyword evidence="3 4" id="KW-0143">Chaperone</keyword>
<reference evidence="5" key="1">
    <citation type="submission" date="2021-10" db="EMBL/GenBank/DDBJ databases">
        <title>Tropical sea cucumber genome reveals ecological adaptation and Cuvierian tubules defense mechanism.</title>
        <authorList>
            <person name="Chen T."/>
        </authorList>
    </citation>
    <scope>NUCLEOTIDE SEQUENCE</scope>
    <source>
        <strain evidence="5">Nanhai2018</strain>
        <tissue evidence="5">Muscle</tissue>
    </source>
</reference>
<comment type="similarity">
    <text evidence="4">Belongs to the SDHAF2 family.</text>
</comment>
<comment type="function">
    <text evidence="4">Plays an essential role in the assembly of succinate dehydrogenase (SDH), an enzyme complex (also referred to as respiratory complex II) that is a component of both the tricarboxylic acid (TCA) cycle and the mitochondrial electron transport chain, and which couples the oxidation of succinate to fumarate with the reduction of ubiquinone (coenzyme Q) to ubiquinol. Required for flavinylation (covalent attachment of FAD) of the flavoprotein subunit of the SDH catalytic dimer.</text>
</comment>
<keyword evidence="6" id="KW-1185">Reference proteome</keyword>
<dbReference type="GO" id="GO:0006099">
    <property type="term" value="P:tricarboxylic acid cycle"/>
    <property type="evidence" value="ECO:0007669"/>
    <property type="project" value="TreeGrafter"/>
</dbReference>
<evidence type="ECO:0000313" key="6">
    <source>
        <dbReference type="Proteomes" id="UP001152320"/>
    </source>
</evidence>
<evidence type="ECO:0000313" key="5">
    <source>
        <dbReference type="EMBL" id="KAJ8030434.1"/>
    </source>
</evidence>
<dbReference type="GO" id="GO:0034553">
    <property type="term" value="P:mitochondrial respiratory chain complex II assembly"/>
    <property type="evidence" value="ECO:0007669"/>
    <property type="project" value="TreeGrafter"/>
</dbReference>
<dbReference type="Gene3D" id="1.10.150.250">
    <property type="entry name" value="Flavinator of succinate dehydrogenase"/>
    <property type="match status" value="1"/>
</dbReference>
<dbReference type="EMBL" id="JAIZAY010000013">
    <property type="protein sequence ID" value="KAJ8030434.1"/>
    <property type="molecule type" value="Genomic_DNA"/>
</dbReference>
<dbReference type="HAMAP" id="MF_03057">
    <property type="entry name" value="SDHAF2"/>
    <property type="match status" value="1"/>
</dbReference>
<dbReference type="FunFam" id="1.10.150.250:FF:000002">
    <property type="entry name" value="Succinate dehydrogenase assembly factor 2, mitochondrial"/>
    <property type="match status" value="1"/>
</dbReference>
<name>A0A9Q1H1W0_HOLLE</name>
<dbReference type="InterPro" id="IPR005631">
    <property type="entry name" value="SDH"/>
</dbReference>
<dbReference type="InterPro" id="IPR028882">
    <property type="entry name" value="SDHAF2"/>
</dbReference>
<comment type="subcellular location">
    <subcellularLocation>
        <location evidence="1 4">Mitochondrion matrix</location>
    </subcellularLocation>
</comment>
<proteinExistence type="inferred from homology"/>
<dbReference type="OrthoDB" id="284292at2759"/>
<dbReference type="GO" id="GO:0005759">
    <property type="term" value="C:mitochondrial matrix"/>
    <property type="evidence" value="ECO:0007669"/>
    <property type="project" value="UniProtKB-SubCell"/>
</dbReference>
<dbReference type="PANTHER" id="PTHR12469:SF2">
    <property type="entry name" value="SUCCINATE DEHYDROGENASE ASSEMBLY FACTOR 2, MITOCHONDRIAL"/>
    <property type="match status" value="1"/>
</dbReference>
<evidence type="ECO:0000256" key="2">
    <source>
        <dbReference type="ARBA" id="ARBA00023128"/>
    </source>
</evidence>
<protein>
    <recommendedName>
        <fullName evidence="4">Succinate dehydrogenase assembly factor 2, mitochondrial</fullName>
        <shortName evidence="4">SDH assembly factor 2</shortName>
        <shortName evidence="4">SDHAF2</shortName>
    </recommendedName>
</protein>
<evidence type="ECO:0000256" key="4">
    <source>
        <dbReference type="HAMAP-Rule" id="MF_03057"/>
    </source>
</evidence>
<dbReference type="AlphaFoldDB" id="A0A9Q1H1W0"/>